<protein>
    <submittedName>
        <fullName evidence="9">WD repeat-containing protein</fullName>
    </submittedName>
</protein>
<dbReference type="Pfam" id="PF23627">
    <property type="entry name" value="LisH_WDR26"/>
    <property type="match status" value="1"/>
</dbReference>
<keyword evidence="4" id="KW-0677">Repeat</keyword>
<dbReference type="Pfam" id="PF00400">
    <property type="entry name" value="WD40"/>
    <property type="match status" value="5"/>
</dbReference>
<dbReference type="InterPro" id="IPR006595">
    <property type="entry name" value="CTLH_C"/>
</dbReference>
<dbReference type="FunCoup" id="A0A2R6PBE6">
    <property type="interactions" value="5149"/>
</dbReference>
<feature type="repeat" description="WD" evidence="6">
    <location>
        <begin position="268"/>
        <end position="309"/>
    </location>
</feature>
<reference evidence="9 10" key="1">
    <citation type="submission" date="2017-07" db="EMBL/GenBank/DDBJ databases">
        <title>An improved, manually edited Actinidia chinensis var. chinensis (kiwifruit) genome highlights the challenges associated with draft genomes and gene prediction in plants.</title>
        <authorList>
            <person name="Pilkington S."/>
            <person name="Crowhurst R."/>
            <person name="Hilario E."/>
            <person name="Nardozza S."/>
            <person name="Fraser L."/>
            <person name="Peng Y."/>
            <person name="Gunaseelan K."/>
            <person name="Simpson R."/>
            <person name="Tahir J."/>
            <person name="Deroles S."/>
            <person name="Templeton K."/>
            <person name="Luo Z."/>
            <person name="Davy M."/>
            <person name="Cheng C."/>
            <person name="Mcneilage M."/>
            <person name="Scaglione D."/>
            <person name="Liu Y."/>
            <person name="Zhang Q."/>
            <person name="Datson P."/>
            <person name="De Silva N."/>
            <person name="Gardiner S."/>
            <person name="Bassett H."/>
            <person name="Chagne D."/>
            <person name="Mccallum J."/>
            <person name="Dzierzon H."/>
            <person name="Deng C."/>
            <person name="Wang Y.-Y."/>
            <person name="Barron N."/>
            <person name="Manako K."/>
            <person name="Bowen J."/>
            <person name="Foster T."/>
            <person name="Erridge Z."/>
            <person name="Tiffin H."/>
            <person name="Waite C."/>
            <person name="Davies K."/>
            <person name="Grierson E."/>
            <person name="Laing W."/>
            <person name="Kirk R."/>
            <person name="Chen X."/>
            <person name="Wood M."/>
            <person name="Montefiori M."/>
            <person name="Brummell D."/>
            <person name="Schwinn K."/>
            <person name="Catanach A."/>
            <person name="Fullerton C."/>
            <person name="Li D."/>
            <person name="Meiyalaghan S."/>
            <person name="Nieuwenhuizen N."/>
            <person name="Read N."/>
            <person name="Prakash R."/>
            <person name="Hunter D."/>
            <person name="Zhang H."/>
            <person name="Mckenzie M."/>
            <person name="Knabel M."/>
            <person name="Harris A."/>
            <person name="Allan A."/>
            <person name="Chen A."/>
            <person name="Janssen B."/>
            <person name="Plunkett B."/>
            <person name="Dwamena C."/>
            <person name="Voogd C."/>
            <person name="Leif D."/>
            <person name="Lafferty D."/>
            <person name="Souleyre E."/>
            <person name="Varkonyi-Gasic E."/>
            <person name="Gambi F."/>
            <person name="Hanley J."/>
            <person name="Yao J.-L."/>
            <person name="Cheung J."/>
            <person name="David K."/>
            <person name="Warren B."/>
            <person name="Marsh K."/>
            <person name="Snowden K."/>
            <person name="Lin-Wang K."/>
            <person name="Brian L."/>
            <person name="Martinez-Sanchez M."/>
            <person name="Wang M."/>
            <person name="Ileperuma N."/>
            <person name="Macnee N."/>
            <person name="Campin R."/>
            <person name="Mcatee P."/>
            <person name="Drummond R."/>
            <person name="Espley R."/>
            <person name="Ireland H."/>
            <person name="Wu R."/>
            <person name="Atkinson R."/>
            <person name="Karunairetnam S."/>
            <person name="Bulley S."/>
            <person name="Chunkath S."/>
            <person name="Hanley Z."/>
            <person name="Storey R."/>
            <person name="Thrimawithana A."/>
            <person name="Thomson S."/>
            <person name="David C."/>
            <person name="Testolin R."/>
        </authorList>
    </citation>
    <scope>NUCLEOTIDE SEQUENCE [LARGE SCALE GENOMIC DNA]</scope>
    <source>
        <strain evidence="10">cv. Red5</strain>
        <tissue evidence="9">Young leaf</tissue>
    </source>
</reference>
<feature type="domain" description="CTLH" evidence="8">
    <location>
        <begin position="104"/>
        <end position="152"/>
    </location>
</feature>
<dbReference type="PROSITE" id="PS00678">
    <property type="entry name" value="WD_REPEATS_1"/>
    <property type="match status" value="2"/>
</dbReference>
<dbReference type="PANTHER" id="PTHR22838:SF6">
    <property type="entry name" value="WD REPEAT-CONTAINING PROTEIN 26 HOMOLOG"/>
    <property type="match status" value="1"/>
</dbReference>
<evidence type="ECO:0000259" key="8">
    <source>
        <dbReference type="PROSITE" id="PS50897"/>
    </source>
</evidence>
<dbReference type="InterPro" id="IPR001680">
    <property type="entry name" value="WD40_rpt"/>
</dbReference>
<dbReference type="PROSITE" id="PS50897">
    <property type="entry name" value="CTLH"/>
    <property type="match status" value="1"/>
</dbReference>
<organism evidence="9 10">
    <name type="scientific">Actinidia chinensis var. chinensis</name>
    <name type="common">Chinese soft-hair kiwi</name>
    <dbReference type="NCBI Taxonomy" id="1590841"/>
    <lineage>
        <taxon>Eukaryota</taxon>
        <taxon>Viridiplantae</taxon>
        <taxon>Streptophyta</taxon>
        <taxon>Embryophyta</taxon>
        <taxon>Tracheophyta</taxon>
        <taxon>Spermatophyta</taxon>
        <taxon>Magnoliopsida</taxon>
        <taxon>eudicotyledons</taxon>
        <taxon>Gunneridae</taxon>
        <taxon>Pentapetalae</taxon>
        <taxon>asterids</taxon>
        <taxon>Ericales</taxon>
        <taxon>Actinidiaceae</taxon>
        <taxon>Actinidia</taxon>
    </lineage>
</organism>
<dbReference type="SUPFAM" id="SSF50978">
    <property type="entry name" value="WD40 repeat-like"/>
    <property type="match status" value="1"/>
</dbReference>
<proteinExistence type="predicted"/>
<evidence type="ECO:0000256" key="4">
    <source>
        <dbReference type="ARBA" id="ARBA00022737"/>
    </source>
</evidence>
<name>A0A2R6PBE6_ACTCC</name>
<evidence type="ECO:0000256" key="6">
    <source>
        <dbReference type="PROSITE-ProRule" id="PRU00221"/>
    </source>
</evidence>
<feature type="repeat" description="WD" evidence="6">
    <location>
        <begin position="367"/>
        <end position="389"/>
    </location>
</feature>
<dbReference type="CDD" id="cd00200">
    <property type="entry name" value="WD40"/>
    <property type="match status" value="1"/>
</dbReference>
<dbReference type="GO" id="GO:0005737">
    <property type="term" value="C:cytoplasm"/>
    <property type="evidence" value="ECO:0007669"/>
    <property type="project" value="UniProtKB-SubCell"/>
</dbReference>
<evidence type="ECO:0000256" key="5">
    <source>
        <dbReference type="ARBA" id="ARBA00065067"/>
    </source>
</evidence>
<feature type="repeat" description="WD" evidence="6">
    <location>
        <begin position="313"/>
        <end position="354"/>
    </location>
</feature>
<comment type="subcellular location">
    <subcellularLocation>
        <location evidence="1">Cytoplasm</location>
    </subcellularLocation>
</comment>
<dbReference type="InterPro" id="IPR020472">
    <property type="entry name" value="WD40_PAC1"/>
</dbReference>
<comment type="caution">
    <text evidence="9">The sequence shown here is derived from an EMBL/GenBank/DDBJ whole genome shotgun (WGS) entry which is preliminary data.</text>
</comment>
<keyword evidence="10" id="KW-1185">Reference proteome</keyword>
<dbReference type="Gene3D" id="2.130.10.10">
    <property type="entry name" value="YVTN repeat-like/Quinoprotein amine dehydrogenase"/>
    <property type="match status" value="2"/>
</dbReference>
<dbReference type="OMA" id="NTISCAW"/>
<dbReference type="PRINTS" id="PR00320">
    <property type="entry name" value="GPROTEINBRPT"/>
</dbReference>
<dbReference type="OrthoDB" id="972532at2759"/>
<dbReference type="InParanoid" id="A0A2R6PBE6"/>
<evidence type="ECO:0000256" key="3">
    <source>
        <dbReference type="ARBA" id="ARBA00022574"/>
    </source>
</evidence>
<dbReference type="InterPro" id="IPR036322">
    <property type="entry name" value="WD40_repeat_dom_sf"/>
</dbReference>
<dbReference type="PROSITE" id="PS50082">
    <property type="entry name" value="WD_REPEATS_2"/>
    <property type="match status" value="4"/>
</dbReference>
<evidence type="ECO:0000313" key="10">
    <source>
        <dbReference type="Proteomes" id="UP000241394"/>
    </source>
</evidence>
<dbReference type="EMBL" id="NKQK01000027">
    <property type="protein sequence ID" value="PSR88329.1"/>
    <property type="molecule type" value="Genomic_DNA"/>
</dbReference>
<comment type="subunit">
    <text evidence="5">Interacts with RANBPM.</text>
</comment>
<feature type="region of interest" description="Disordered" evidence="7">
    <location>
        <begin position="1"/>
        <end position="36"/>
    </location>
</feature>
<keyword evidence="3 6" id="KW-0853">WD repeat</keyword>
<dbReference type="Proteomes" id="UP000241394">
    <property type="component" value="Chromosome LG27"/>
</dbReference>
<gene>
    <name evidence="9" type="ORF">CEY00_Acc31377</name>
</gene>
<dbReference type="PANTHER" id="PTHR22838">
    <property type="entry name" value="WD REPEAT PROTEIN 26-RELATED"/>
    <property type="match status" value="1"/>
</dbReference>
<dbReference type="FunFam" id="2.130.10.10:FF:000087">
    <property type="entry name" value="WD repeat-containing protein 26 homolog"/>
    <property type="match status" value="1"/>
</dbReference>
<dbReference type="InterPro" id="IPR019775">
    <property type="entry name" value="WD40_repeat_CS"/>
</dbReference>
<dbReference type="PROSITE" id="PS50896">
    <property type="entry name" value="LISH"/>
    <property type="match status" value="1"/>
</dbReference>
<reference evidence="10" key="2">
    <citation type="journal article" date="2018" name="BMC Genomics">
        <title>A manually annotated Actinidia chinensis var. chinensis (kiwifruit) genome highlights the challenges associated with draft genomes and gene prediction in plants.</title>
        <authorList>
            <person name="Pilkington S.M."/>
            <person name="Crowhurst R."/>
            <person name="Hilario E."/>
            <person name="Nardozza S."/>
            <person name="Fraser L."/>
            <person name="Peng Y."/>
            <person name="Gunaseelan K."/>
            <person name="Simpson R."/>
            <person name="Tahir J."/>
            <person name="Deroles S.C."/>
            <person name="Templeton K."/>
            <person name="Luo Z."/>
            <person name="Davy M."/>
            <person name="Cheng C."/>
            <person name="McNeilage M."/>
            <person name="Scaglione D."/>
            <person name="Liu Y."/>
            <person name="Zhang Q."/>
            <person name="Datson P."/>
            <person name="De Silva N."/>
            <person name="Gardiner S.E."/>
            <person name="Bassett H."/>
            <person name="Chagne D."/>
            <person name="McCallum J."/>
            <person name="Dzierzon H."/>
            <person name="Deng C."/>
            <person name="Wang Y.Y."/>
            <person name="Barron L."/>
            <person name="Manako K."/>
            <person name="Bowen J."/>
            <person name="Foster T.M."/>
            <person name="Erridge Z.A."/>
            <person name="Tiffin H."/>
            <person name="Waite C.N."/>
            <person name="Davies K.M."/>
            <person name="Grierson E.P."/>
            <person name="Laing W.A."/>
            <person name="Kirk R."/>
            <person name="Chen X."/>
            <person name="Wood M."/>
            <person name="Montefiori M."/>
            <person name="Brummell D.A."/>
            <person name="Schwinn K.E."/>
            <person name="Catanach A."/>
            <person name="Fullerton C."/>
            <person name="Li D."/>
            <person name="Meiyalaghan S."/>
            <person name="Nieuwenhuizen N."/>
            <person name="Read N."/>
            <person name="Prakash R."/>
            <person name="Hunter D."/>
            <person name="Zhang H."/>
            <person name="McKenzie M."/>
            <person name="Knabel M."/>
            <person name="Harris A."/>
            <person name="Allan A.C."/>
            <person name="Gleave A."/>
            <person name="Chen A."/>
            <person name="Janssen B.J."/>
            <person name="Plunkett B."/>
            <person name="Ampomah-Dwamena C."/>
            <person name="Voogd C."/>
            <person name="Leif D."/>
            <person name="Lafferty D."/>
            <person name="Souleyre E.J.F."/>
            <person name="Varkonyi-Gasic E."/>
            <person name="Gambi F."/>
            <person name="Hanley J."/>
            <person name="Yao J.L."/>
            <person name="Cheung J."/>
            <person name="David K.M."/>
            <person name="Warren B."/>
            <person name="Marsh K."/>
            <person name="Snowden K.C."/>
            <person name="Lin-Wang K."/>
            <person name="Brian L."/>
            <person name="Martinez-Sanchez M."/>
            <person name="Wang M."/>
            <person name="Ileperuma N."/>
            <person name="Macnee N."/>
            <person name="Campin R."/>
            <person name="McAtee P."/>
            <person name="Drummond R.S.M."/>
            <person name="Espley R.V."/>
            <person name="Ireland H.S."/>
            <person name="Wu R."/>
            <person name="Atkinson R.G."/>
            <person name="Karunairetnam S."/>
            <person name="Bulley S."/>
            <person name="Chunkath S."/>
            <person name="Hanley Z."/>
            <person name="Storey R."/>
            <person name="Thrimawithana A.H."/>
            <person name="Thomson S."/>
            <person name="David C."/>
            <person name="Testolin R."/>
            <person name="Huang H."/>
            <person name="Hellens R.P."/>
            <person name="Schaffer R.J."/>
        </authorList>
    </citation>
    <scope>NUCLEOTIDE SEQUENCE [LARGE SCALE GENOMIC DNA]</scope>
    <source>
        <strain evidence="10">cv. Red5</strain>
    </source>
</reference>
<sequence>MGGIEDAEPPLKRVKVPSGDLDKSLDNSSSTEPVFGSLGDSMARPLYSQGDGERIGSKGVIKKHEFVKIITRALYSLGYDRTGDLLQEESGIQLHPSAVSLFMQQVLDGKWDESLATLRSMVLYDESVAKSASFLILEQKFVELLKEGKIMDALHTLRTEIVPLSVKMGRVHELAASIISPSRTVVLGLSSQDNSIAISRSRFLEKLQKLLPAAVMIPERRLENLVEQALDMQRFNCVFHNTLDSELSLLSDHQCGRNQIPSQTLQVLNTHEDEVWFLQFSHKGKYLASSSKDRSIIIWEVKDSGQVVLKHTLTGHQKPVLTVSWSPDDYQLLTCGQEEVIRRWGVNSGECLYVYERPGVGLISCGWFPDGKGIVSGMTDKSICLWDLDGRELECWKGQRTVNVSDMAITDDGKRIISICKETAILLLDREAKFERLIEEEQVITSFSLSRDNKFLLVNLINQEIHLWSIEDDVKVVSKYKGHTRTRFVIRSCFGGFEQAFIASGSEDSQVYIWHRCTGELLSALPGHSGAVNCVSWHPRNPHMLASASDDRTIRIWGPDDLKCLATHSNGTVHHSNGKI</sequence>
<dbReference type="SMART" id="SM00668">
    <property type="entry name" value="CTLH"/>
    <property type="match status" value="1"/>
</dbReference>
<evidence type="ECO:0000313" key="9">
    <source>
        <dbReference type="EMBL" id="PSR88329.1"/>
    </source>
</evidence>
<dbReference type="AlphaFoldDB" id="A0A2R6PBE6"/>
<dbReference type="STRING" id="1590841.A0A2R6PBE6"/>
<evidence type="ECO:0000256" key="7">
    <source>
        <dbReference type="SAM" id="MobiDB-lite"/>
    </source>
</evidence>
<dbReference type="PROSITE" id="PS50294">
    <property type="entry name" value="WD_REPEATS_REGION"/>
    <property type="match status" value="3"/>
</dbReference>
<dbReference type="SMART" id="SM00320">
    <property type="entry name" value="WD40"/>
    <property type="match status" value="7"/>
</dbReference>
<dbReference type="Gramene" id="PSR88329">
    <property type="protein sequence ID" value="PSR88329"/>
    <property type="gene ID" value="CEY00_Acc31377"/>
</dbReference>
<dbReference type="InterPro" id="IPR051350">
    <property type="entry name" value="WD_repeat-ST_regulator"/>
</dbReference>
<keyword evidence="2" id="KW-0963">Cytoplasm</keyword>
<accession>A0A2R6PBE6</accession>
<evidence type="ECO:0000256" key="2">
    <source>
        <dbReference type="ARBA" id="ARBA00022490"/>
    </source>
</evidence>
<feature type="repeat" description="WD" evidence="6">
    <location>
        <begin position="525"/>
        <end position="567"/>
    </location>
</feature>
<evidence type="ECO:0000256" key="1">
    <source>
        <dbReference type="ARBA" id="ARBA00004496"/>
    </source>
</evidence>
<dbReference type="InterPro" id="IPR015943">
    <property type="entry name" value="WD40/YVTN_repeat-like_dom_sf"/>
</dbReference>
<dbReference type="InterPro" id="IPR006594">
    <property type="entry name" value="LisH"/>
</dbReference>